<dbReference type="RefSeq" id="WP_157587994.1">
    <property type="nucleotide sequence ID" value="NZ_WPIN01000010.1"/>
</dbReference>
<gene>
    <name evidence="1" type="ORF">GO755_24780</name>
</gene>
<dbReference type="Proteomes" id="UP000436006">
    <property type="component" value="Unassembled WGS sequence"/>
</dbReference>
<name>A0A7K1SHI3_9BACT</name>
<reference evidence="1 2" key="1">
    <citation type="submission" date="2019-12" db="EMBL/GenBank/DDBJ databases">
        <title>Spirosoma sp. HMF4905 genome sequencing and assembly.</title>
        <authorList>
            <person name="Kang H."/>
            <person name="Cha I."/>
            <person name="Kim H."/>
            <person name="Joh K."/>
        </authorList>
    </citation>
    <scope>NUCLEOTIDE SEQUENCE [LARGE SCALE GENOMIC DNA]</scope>
    <source>
        <strain evidence="1 2">HMF4905</strain>
    </source>
</reference>
<dbReference type="AlphaFoldDB" id="A0A7K1SHI3"/>
<organism evidence="1 2">
    <name type="scientific">Spirosoma arboris</name>
    <dbReference type="NCBI Taxonomy" id="2682092"/>
    <lineage>
        <taxon>Bacteria</taxon>
        <taxon>Pseudomonadati</taxon>
        <taxon>Bacteroidota</taxon>
        <taxon>Cytophagia</taxon>
        <taxon>Cytophagales</taxon>
        <taxon>Cytophagaceae</taxon>
        <taxon>Spirosoma</taxon>
    </lineage>
</organism>
<protein>
    <submittedName>
        <fullName evidence="1">Uncharacterized protein</fullName>
    </submittedName>
</protein>
<keyword evidence="2" id="KW-1185">Reference proteome</keyword>
<evidence type="ECO:0000313" key="1">
    <source>
        <dbReference type="EMBL" id="MVM33279.1"/>
    </source>
</evidence>
<dbReference type="EMBL" id="WPIN01000010">
    <property type="protein sequence ID" value="MVM33279.1"/>
    <property type="molecule type" value="Genomic_DNA"/>
</dbReference>
<proteinExistence type="predicted"/>
<sequence>MRFYLYFLLIALTRSVTSQDKVEGIGKFKIGKTPISITQEIAKESGDSIHILDEYLNMDTEKFGIAEIVVNKAYPDRSPEQALFCPDVRIFQIPAYQVAGIEIKNLWLTFKGGILIGLQCDNSTDIHEALKLKYGPPVIKTVKKPIDCVYLSNGNKLQREESKYTSSWTNGKIVATETTHRFYDKNCVEDITTLVFIRDLVVMNTVTQCDLTTRAKSLVRKREAAKKALSDF</sequence>
<comment type="caution">
    <text evidence="1">The sequence shown here is derived from an EMBL/GenBank/DDBJ whole genome shotgun (WGS) entry which is preliminary data.</text>
</comment>
<evidence type="ECO:0000313" key="2">
    <source>
        <dbReference type="Proteomes" id="UP000436006"/>
    </source>
</evidence>
<accession>A0A7K1SHI3</accession>